<protein>
    <submittedName>
        <fullName evidence="1">Uncharacterized protein</fullName>
    </submittedName>
</protein>
<organism evidence="1">
    <name type="scientific">Myoviridae sp. ctijX18</name>
    <dbReference type="NCBI Taxonomy" id="2825154"/>
    <lineage>
        <taxon>Viruses</taxon>
        <taxon>Duplodnaviria</taxon>
        <taxon>Heunggongvirae</taxon>
        <taxon>Uroviricota</taxon>
        <taxon>Caudoviricetes</taxon>
    </lineage>
</organism>
<reference evidence="1" key="1">
    <citation type="journal article" date="2021" name="Proc. Natl. Acad. Sci. U.S.A.">
        <title>A Catalog of Tens of Thousands of Viruses from Human Metagenomes Reveals Hidden Associations with Chronic Diseases.</title>
        <authorList>
            <person name="Tisza M.J."/>
            <person name="Buck C.B."/>
        </authorList>
    </citation>
    <scope>NUCLEOTIDE SEQUENCE</scope>
    <source>
        <strain evidence="1">CtijX18</strain>
    </source>
</reference>
<evidence type="ECO:0000313" key="1">
    <source>
        <dbReference type="EMBL" id="DAF97512.1"/>
    </source>
</evidence>
<dbReference type="EMBL" id="BK016133">
    <property type="protein sequence ID" value="DAF97512.1"/>
    <property type="molecule type" value="Genomic_DNA"/>
</dbReference>
<sequence length="31" mass="3855">MYFTYLVCFGFKNFIHLTSLIFYPNMCWKII</sequence>
<name>A0A8S5USN4_9CAUD</name>
<accession>A0A8S5USN4</accession>
<proteinExistence type="predicted"/>